<proteinExistence type="inferred from homology"/>
<evidence type="ECO:0000259" key="3">
    <source>
        <dbReference type="Pfam" id="PF02834"/>
    </source>
</evidence>
<accession>A0A1H8ACD6</accession>
<dbReference type="PANTHER" id="PTHR35561">
    <property type="entry name" value="RNA 2',3'-CYCLIC PHOSPHODIESTERASE"/>
    <property type="match status" value="1"/>
</dbReference>
<dbReference type="InterPro" id="IPR009097">
    <property type="entry name" value="Cyclic_Pdiesterase"/>
</dbReference>
<dbReference type="GO" id="GO:0008664">
    <property type="term" value="F:RNA 2',3'-cyclic 3'-phosphodiesterase activity"/>
    <property type="evidence" value="ECO:0007669"/>
    <property type="project" value="UniProtKB-EC"/>
</dbReference>
<dbReference type="InterPro" id="IPR014051">
    <property type="entry name" value="Phosphoesterase_HXTX"/>
</dbReference>
<evidence type="ECO:0000256" key="2">
    <source>
        <dbReference type="HAMAP-Rule" id="MF_01940"/>
    </source>
</evidence>
<protein>
    <recommendedName>
        <fullName evidence="2">RNA 2',3'-cyclic phosphodiesterase</fullName>
        <shortName evidence="2">RNA 2',3'-CPDase</shortName>
        <ecNumber evidence="2">3.1.4.58</ecNumber>
    </recommendedName>
</protein>
<comment type="function">
    <text evidence="2">Hydrolyzes RNA 2',3'-cyclic phosphodiester to an RNA 2'-phosphomonoester.</text>
</comment>
<gene>
    <name evidence="4" type="ORF">SAMN05216325_10137</name>
</gene>
<dbReference type="Proteomes" id="UP000199459">
    <property type="component" value="Unassembled WGS sequence"/>
</dbReference>
<keyword evidence="4" id="KW-0436">Ligase</keyword>
<dbReference type="GO" id="GO:0004113">
    <property type="term" value="F:2',3'-cyclic-nucleotide 3'-phosphodiesterase activity"/>
    <property type="evidence" value="ECO:0007669"/>
    <property type="project" value="InterPro"/>
</dbReference>
<dbReference type="EMBL" id="FOCP01000001">
    <property type="protein sequence ID" value="SEM67459.1"/>
    <property type="molecule type" value="Genomic_DNA"/>
</dbReference>
<comment type="catalytic activity">
    <reaction evidence="2">
        <text>a 3'-end 2',3'-cyclophospho-ribonucleotide-RNA + H2O = a 3'-end 2'-phospho-ribonucleotide-RNA + H(+)</text>
        <dbReference type="Rhea" id="RHEA:11828"/>
        <dbReference type="Rhea" id="RHEA-COMP:10464"/>
        <dbReference type="Rhea" id="RHEA-COMP:17353"/>
        <dbReference type="ChEBI" id="CHEBI:15377"/>
        <dbReference type="ChEBI" id="CHEBI:15378"/>
        <dbReference type="ChEBI" id="CHEBI:83064"/>
        <dbReference type="ChEBI" id="CHEBI:173113"/>
        <dbReference type="EC" id="3.1.4.58"/>
    </reaction>
</comment>
<feature type="domain" description="Phosphoesterase HXTX" evidence="3">
    <location>
        <begin position="32"/>
        <end position="103"/>
    </location>
</feature>
<feature type="active site" description="Proton donor" evidence="2">
    <location>
        <position position="58"/>
    </location>
</feature>
<dbReference type="AlphaFoldDB" id="A0A1H8ACD6"/>
<evidence type="ECO:0000313" key="4">
    <source>
        <dbReference type="EMBL" id="SEM67459.1"/>
    </source>
</evidence>
<feature type="active site" description="Proton acceptor" evidence="2">
    <location>
        <position position="140"/>
    </location>
</feature>
<dbReference type="GO" id="GO:0016874">
    <property type="term" value="F:ligase activity"/>
    <property type="evidence" value="ECO:0007669"/>
    <property type="project" value="UniProtKB-KW"/>
</dbReference>
<sequence length="189" mass="21352">MTKNSSNAKIHVGNSQPSEARLFFAIQPAGKIRTILGDMAQKLAEQSGGRHIRPENIHLTLLFLGRTPTEKIPALVAAVSDISAEPFDLVIRKTRFWKRNRIIFAAAETYPPALFTLADAIRTATRNAGFESDDRAYKPHMTLVRKAAKHKPADFDKPIAWPITHWLLMQSEQCKLGVRYKTLHQWRLG</sequence>
<comment type="similarity">
    <text evidence="2">Belongs to the 2H phosphoesterase superfamily. ThpR family.</text>
</comment>
<feature type="short sequence motif" description="HXTX 2" evidence="2">
    <location>
        <begin position="140"/>
        <end position="143"/>
    </location>
</feature>
<dbReference type="InterPro" id="IPR004175">
    <property type="entry name" value="RNA_CPDase"/>
</dbReference>
<dbReference type="EC" id="3.1.4.58" evidence="2"/>
<evidence type="ECO:0000313" key="5">
    <source>
        <dbReference type="Proteomes" id="UP000199459"/>
    </source>
</evidence>
<dbReference type="OrthoDB" id="7061261at2"/>
<organism evidence="4 5">
    <name type="scientific">Nitrosomonas marina</name>
    <dbReference type="NCBI Taxonomy" id="917"/>
    <lineage>
        <taxon>Bacteria</taxon>
        <taxon>Pseudomonadati</taxon>
        <taxon>Pseudomonadota</taxon>
        <taxon>Betaproteobacteria</taxon>
        <taxon>Nitrosomonadales</taxon>
        <taxon>Nitrosomonadaceae</taxon>
        <taxon>Nitrosomonas</taxon>
    </lineage>
</organism>
<keyword evidence="1 2" id="KW-0378">Hydrolase</keyword>
<dbReference type="Pfam" id="PF02834">
    <property type="entry name" value="LigT_PEase"/>
    <property type="match status" value="1"/>
</dbReference>
<name>A0A1H8ACD6_9PROT</name>
<dbReference type="Gene3D" id="3.90.1140.10">
    <property type="entry name" value="Cyclic phosphodiesterase"/>
    <property type="match status" value="1"/>
</dbReference>
<dbReference type="PANTHER" id="PTHR35561:SF1">
    <property type="entry name" value="RNA 2',3'-CYCLIC PHOSPHODIESTERASE"/>
    <property type="match status" value="1"/>
</dbReference>
<dbReference type="RefSeq" id="WP_090626856.1">
    <property type="nucleotide sequence ID" value="NZ_FOCP01000001.1"/>
</dbReference>
<dbReference type="SUPFAM" id="SSF55144">
    <property type="entry name" value="LigT-like"/>
    <property type="match status" value="1"/>
</dbReference>
<feature type="short sequence motif" description="HXTX 1" evidence="2">
    <location>
        <begin position="58"/>
        <end position="61"/>
    </location>
</feature>
<evidence type="ECO:0000256" key="1">
    <source>
        <dbReference type="ARBA" id="ARBA00022801"/>
    </source>
</evidence>
<dbReference type="NCBIfam" id="TIGR02258">
    <property type="entry name" value="2_5_ligase"/>
    <property type="match status" value="1"/>
</dbReference>
<dbReference type="HAMAP" id="MF_01940">
    <property type="entry name" value="RNA_CPDase"/>
    <property type="match status" value="1"/>
</dbReference>
<dbReference type="STRING" id="917.SAMN05216326_11224"/>
<reference evidence="4 5" key="1">
    <citation type="submission" date="2016-10" db="EMBL/GenBank/DDBJ databases">
        <authorList>
            <person name="de Groot N.N."/>
        </authorList>
    </citation>
    <scope>NUCLEOTIDE SEQUENCE [LARGE SCALE GENOMIC DNA]</scope>
    <source>
        <strain evidence="4 5">Nm22</strain>
    </source>
</reference>